<proteinExistence type="predicted"/>
<keyword evidence="2" id="KW-1185">Reference proteome</keyword>
<dbReference type="AlphaFoldDB" id="A0A2R6WF32"/>
<dbReference type="Proteomes" id="UP000244005">
    <property type="component" value="Unassembled WGS sequence"/>
</dbReference>
<evidence type="ECO:0000313" key="2">
    <source>
        <dbReference type="Proteomes" id="UP000244005"/>
    </source>
</evidence>
<accession>A0A2R6WF32</accession>
<gene>
    <name evidence="1" type="ORF">MARPO_0098s0020</name>
</gene>
<protein>
    <submittedName>
        <fullName evidence="1">Uncharacterized protein</fullName>
    </submittedName>
</protein>
<reference evidence="2" key="1">
    <citation type="journal article" date="2017" name="Cell">
        <title>Insights into land plant evolution garnered from the Marchantia polymorpha genome.</title>
        <authorList>
            <person name="Bowman J.L."/>
            <person name="Kohchi T."/>
            <person name="Yamato K.T."/>
            <person name="Jenkins J."/>
            <person name="Shu S."/>
            <person name="Ishizaki K."/>
            <person name="Yamaoka S."/>
            <person name="Nishihama R."/>
            <person name="Nakamura Y."/>
            <person name="Berger F."/>
            <person name="Adam C."/>
            <person name="Aki S.S."/>
            <person name="Althoff F."/>
            <person name="Araki T."/>
            <person name="Arteaga-Vazquez M.A."/>
            <person name="Balasubrmanian S."/>
            <person name="Barry K."/>
            <person name="Bauer D."/>
            <person name="Boehm C.R."/>
            <person name="Briginshaw L."/>
            <person name="Caballero-Perez J."/>
            <person name="Catarino B."/>
            <person name="Chen F."/>
            <person name="Chiyoda S."/>
            <person name="Chovatia M."/>
            <person name="Davies K.M."/>
            <person name="Delmans M."/>
            <person name="Demura T."/>
            <person name="Dierschke T."/>
            <person name="Dolan L."/>
            <person name="Dorantes-Acosta A.E."/>
            <person name="Eklund D.M."/>
            <person name="Florent S.N."/>
            <person name="Flores-Sandoval E."/>
            <person name="Fujiyama A."/>
            <person name="Fukuzawa H."/>
            <person name="Galik B."/>
            <person name="Grimanelli D."/>
            <person name="Grimwood J."/>
            <person name="Grossniklaus U."/>
            <person name="Hamada T."/>
            <person name="Haseloff J."/>
            <person name="Hetherington A.J."/>
            <person name="Higo A."/>
            <person name="Hirakawa Y."/>
            <person name="Hundley H.N."/>
            <person name="Ikeda Y."/>
            <person name="Inoue K."/>
            <person name="Inoue S.I."/>
            <person name="Ishida S."/>
            <person name="Jia Q."/>
            <person name="Kakita M."/>
            <person name="Kanazawa T."/>
            <person name="Kawai Y."/>
            <person name="Kawashima T."/>
            <person name="Kennedy M."/>
            <person name="Kinose K."/>
            <person name="Kinoshita T."/>
            <person name="Kohara Y."/>
            <person name="Koide E."/>
            <person name="Komatsu K."/>
            <person name="Kopischke S."/>
            <person name="Kubo M."/>
            <person name="Kyozuka J."/>
            <person name="Lagercrantz U."/>
            <person name="Lin S.S."/>
            <person name="Lindquist E."/>
            <person name="Lipzen A.M."/>
            <person name="Lu C.W."/>
            <person name="De Luna E."/>
            <person name="Martienssen R.A."/>
            <person name="Minamino N."/>
            <person name="Mizutani M."/>
            <person name="Mizutani M."/>
            <person name="Mochizuki N."/>
            <person name="Monte I."/>
            <person name="Mosher R."/>
            <person name="Nagasaki H."/>
            <person name="Nakagami H."/>
            <person name="Naramoto S."/>
            <person name="Nishitani K."/>
            <person name="Ohtani M."/>
            <person name="Okamoto T."/>
            <person name="Okumura M."/>
            <person name="Phillips J."/>
            <person name="Pollak B."/>
            <person name="Reinders A."/>
            <person name="Rovekamp M."/>
            <person name="Sano R."/>
            <person name="Sawa S."/>
            <person name="Schmid M.W."/>
            <person name="Shirakawa M."/>
            <person name="Solano R."/>
            <person name="Spunde A."/>
            <person name="Suetsugu N."/>
            <person name="Sugano S."/>
            <person name="Sugiyama A."/>
            <person name="Sun R."/>
            <person name="Suzuki Y."/>
            <person name="Takenaka M."/>
            <person name="Takezawa D."/>
            <person name="Tomogane H."/>
            <person name="Tsuzuki M."/>
            <person name="Ueda T."/>
            <person name="Umeda M."/>
            <person name="Ward J.M."/>
            <person name="Watanabe Y."/>
            <person name="Yazaki K."/>
            <person name="Yokoyama R."/>
            <person name="Yoshitake Y."/>
            <person name="Yotsui I."/>
            <person name="Zachgo S."/>
            <person name="Schmutz J."/>
        </authorList>
    </citation>
    <scope>NUCLEOTIDE SEQUENCE [LARGE SCALE GENOMIC DNA]</scope>
    <source>
        <strain evidence="2">Tak-1</strain>
    </source>
</reference>
<name>A0A2R6WF32_MARPO</name>
<evidence type="ECO:0000313" key="1">
    <source>
        <dbReference type="EMBL" id="PTQ32468.1"/>
    </source>
</evidence>
<sequence>MSVRDFHVLLSLFCRTISYGLQIRPGSAWTRGPAAAAAAESTSETFEGTTMYDQALDCGWLRMDGPKEGKAASKALTQIRAQASLAS</sequence>
<organism evidence="1 2">
    <name type="scientific">Marchantia polymorpha</name>
    <name type="common">Common liverwort</name>
    <name type="synonym">Marchantia aquatica</name>
    <dbReference type="NCBI Taxonomy" id="3197"/>
    <lineage>
        <taxon>Eukaryota</taxon>
        <taxon>Viridiplantae</taxon>
        <taxon>Streptophyta</taxon>
        <taxon>Embryophyta</taxon>
        <taxon>Marchantiophyta</taxon>
        <taxon>Marchantiopsida</taxon>
        <taxon>Marchantiidae</taxon>
        <taxon>Marchantiales</taxon>
        <taxon>Marchantiaceae</taxon>
        <taxon>Marchantia</taxon>
    </lineage>
</organism>
<dbReference type="EMBL" id="KZ772770">
    <property type="protein sequence ID" value="PTQ32468.1"/>
    <property type="molecule type" value="Genomic_DNA"/>
</dbReference>